<feature type="transmembrane region" description="Helical" evidence="1">
    <location>
        <begin position="411"/>
        <end position="432"/>
    </location>
</feature>
<dbReference type="EMBL" id="JAAITT010000025">
    <property type="protein sequence ID" value="NSJ50407.1"/>
    <property type="molecule type" value="Genomic_DNA"/>
</dbReference>
<feature type="transmembrane region" description="Helical" evidence="1">
    <location>
        <begin position="128"/>
        <end position="150"/>
    </location>
</feature>
<organism evidence="2 3">
    <name type="scientific">Enterocloster aldenensis</name>
    <dbReference type="NCBI Taxonomy" id="358742"/>
    <lineage>
        <taxon>Bacteria</taxon>
        <taxon>Bacillati</taxon>
        <taxon>Bacillota</taxon>
        <taxon>Clostridia</taxon>
        <taxon>Lachnospirales</taxon>
        <taxon>Lachnospiraceae</taxon>
        <taxon>Enterocloster</taxon>
    </lineage>
</organism>
<proteinExistence type="predicted"/>
<feature type="transmembrane region" description="Helical" evidence="1">
    <location>
        <begin position="323"/>
        <end position="343"/>
    </location>
</feature>
<feature type="transmembrane region" description="Helical" evidence="1">
    <location>
        <begin position="97"/>
        <end position="122"/>
    </location>
</feature>
<keyword evidence="3" id="KW-1185">Reference proteome</keyword>
<feature type="transmembrane region" description="Helical" evidence="1">
    <location>
        <begin position="363"/>
        <end position="382"/>
    </location>
</feature>
<evidence type="ECO:0000256" key="1">
    <source>
        <dbReference type="SAM" id="Phobius"/>
    </source>
</evidence>
<protein>
    <recommendedName>
        <fullName evidence="4">Transport system permease protein</fullName>
    </recommendedName>
</protein>
<feature type="transmembrane region" description="Helical" evidence="1">
    <location>
        <begin position="52"/>
        <end position="85"/>
    </location>
</feature>
<dbReference type="RefSeq" id="WP_117555559.1">
    <property type="nucleotide sequence ID" value="NZ_CAXTHN010000016.1"/>
</dbReference>
<keyword evidence="1" id="KW-0812">Transmembrane</keyword>
<feature type="transmembrane region" description="Helical" evidence="1">
    <location>
        <begin position="267"/>
        <end position="287"/>
    </location>
</feature>
<comment type="caution">
    <text evidence="2">The sequence shown here is derived from an EMBL/GenBank/DDBJ whole genome shotgun (WGS) entry which is preliminary data.</text>
</comment>
<keyword evidence="1" id="KW-0472">Membrane</keyword>
<evidence type="ECO:0000313" key="2">
    <source>
        <dbReference type="EMBL" id="NSJ50407.1"/>
    </source>
</evidence>
<accession>A0ABX2HM40</accession>
<dbReference type="InterPro" id="IPR019733">
    <property type="entry name" value="Uncharacterised_YhfT"/>
</dbReference>
<evidence type="ECO:0000313" key="3">
    <source>
        <dbReference type="Proteomes" id="UP000669239"/>
    </source>
</evidence>
<feature type="transmembrane region" description="Helical" evidence="1">
    <location>
        <begin position="234"/>
        <end position="255"/>
    </location>
</feature>
<feature type="transmembrane region" description="Helical" evidence="1">
    <location>
        <begin position="299"/>
        <end position="317"/>
    </location>
</feature>
<feature type="transmembrane region" description="Helical" evidence="1">
    <location>
        <begin position="189"/>
        <end position="208"/>
    </location>
</feature>
<evidence type="ECO:0008006" key="4">
    <source>
        <dbReference type="Google" id="ProtNLM"/>
    </source>
</evidence>
<name>A0ABX2HM40_9FIRM</name>
<dbReference type="Pfam" id="PF10797">
    <property type="entry name" value="YhfT"/>
    <property type="match status" value="1"/>
</dbReference>
<gene>
    <name evidence="2" type="ORF">G5B36_17105</name>
</gene>
<feature type="transmembrane region" description="Helical" evidence="1">
    <location>
        <begin position="162"/>
        <end position="183"/>
    </location>
</feature>
<dbReference type="Proteomes" id="UP000669239">
    <property type="component" value="Unassembled WGS sequence"/>
</dbReference>
<sequence>MMLNYLLAAGIGAMSSILANKNVAVYNDGFRPVYAEYFNGRMDRKSLAATSFAVSFGLIVGFGFTNSIAMGIIIIHTFLLMGDIIGTWCPDSPKGTVISGVIGAVWGLMVVAFMSSIANFFSILPVNFLPYIGNVADIVVATFAIFPSLAVAYQHGIKKGGITAVITLAVYVLIKNFGVFNIGEFKLSLNADGMSMLAGSIVMIMFAVRTKQEAIGADLTNIFTDNVNRIKKNWIYFLIMGGLLSVASSQCVLTTDVISGPLQMKGEFAQASLVAFIRAIGYIPLVYTTAIVTGVFSPAGAYFSVAAGMLCASFGFSTPVTCAAAFASGAAVITMETFFLGSIGNMLDKFPALRELGDHIRNAMSQILEVALLVGGFTASGAIMNEVGMSYIGSMIVMIVWMMNKCAKKPFLIPMAVGPVVTIAMGFVANLIKVLGLSLI</sequence>
<keyword evidence="1" id="KW-1133">Transmembrane helix</keyword>
<reference evidence="2 3" key="1">
    <citation type="journal article" date="2020" name="Cell Host Microbe">
        <title>Functional and Genomic Variation between Human-Derived Isolates of Lachnospiraceae Reveals Inter- and Intra-Species Diversity.</title>
        <authorList>
            <person name="Sorbara M.T."/>
            <person name="Littmann E.R."/>
            <person name="Fontana E."/>
            <person name="Moody T.U."/>
            <person name="Kohout C.E."/>
            <person name="Gjonbalaj M."/>
            <person name="Eaton V."/>
            <person name="Seok R."/>
            <person name="Leiner I.M."/>
            <person name="Pamer E.G."/>
        </authorList>
    </citation>
    <scope>NUCLEOTIDE SEQUENCE [LARGE SCALE GENOMIC DNA]</scope>
    <source>
        <strain evidence="2 3">MSK.1.17</strain>
    </source>
</reference>